<organism evidence="1 2">
    <name type="scientific">Pedobacter fastidiosus</name>
    <dbReference type="NCBI Taxonomy" id="2765361"/>
    <lineage>
        <taxon>Bacteria</taxon>
        <taxon>Pseudomonadati</taxon>
        <taxon>Bacteroidota</taxon>
        <taxon>Sphingobacteriia</taxon>
        <taxon>Sphingobacteriales</taxon>
        <taxon>Sphingobacteriaceae</taxon>
        <taxon>Pedobacter</taxon>
    </lineage>
</organism>
<reference evidence="1 2" key="1">
    <citation type="submission" date="2020-08" db="EMBL/GenBank/DDBJ databases">
        <authorList>
            <person name="Sun Q."/>
            <person name="Inoue M."/>
        </authorList>
    </citation>
    <scope>NUCLEOTIDE SEQUENCE [LARGE SCALE GENOMIC DNA]</scope>
    <source>
        <strain evidence="1 2">CCM 8938</strain>
    </source>
</reference>
<dbReference type="Proteomes" id="UP000652755">
    <property type="component" value="Unassembled WGS sequence"/>
</dbReference>
<keyword evidence="2" id="KW-1185">Reference proteome</keyword>
<gene>
    <name evidence="1" type="ORF">H7U22_20750</name>
</gene>
<name>A0ABR7KXW2_9SPHI</name>
<evidence type="ECO:0000313" key="1">
    <source>
        <dbReference type="EMBL" id="MBC6112861.1"/>
    </source>
</evidence>
<protein>
    <submittedName>
        <fullName evidence="1">Uncharacterized protein</fullName>
    </submittedName>
</protein>
<accession>A0ABR7KXW2</accession>
<proteinExistence type="predicted"/>
<comment type="caution">
    <text evidence="1">The sequence shown here is derived from an EMBL/GenBank/DDBJ whole genome shotgun (WGS) entry which is preliminary data.</text>
</comment>
<dbReference type="EMBL" id="JACRYL010000028">
    <property type="protein sequence ID" value="MBC6112861.1"/>
    <property type="molecule type" value="Genomic_DNA"/>
</dbReference>
<dbReference type="RefSeq" id="WP_187073278.1">
    <property type="nucleotide sequence ID" value="NZ_JACRYL010000028.1"/>
</dbReference>
<evidence type="ECO:0000313" key="2">
    <source>
        <dbReference type="Proteomes" id="UP000652755"/>
    </source>
</evidence>
<sequence length="65" mass="7272">MINVNKNLPTSTLLEIKVTDQIDNGEGKSGEVSVINIQETDEYLMFLFGLSNGSEIEIRKLKQIC</sequence>